<dbReference type="RefSeq" id="WP_317138743.1">
    <property type="nucleotide sequence ID" value="NZ_CP118157.1"/>
</dbReference>
<dbReference type="EMBL" id="CP118157">
    <property type="protein sequence ID" value="WOF22268.1"/>
    <property type="molecule type" value="Genomic_DNA"/>
</dbReference>
<dbReference type="InterPro" id="IPR025101">
    <property type="entry name" value="DUF4012"/>
</dbReference>
<sequence length="618" mass="64318">MTPHSFGRSDGRGRRARPCLRERPRDSWRTSDPGRAFRVVLLGVLAVLVLAGAWVGVRGALASAHLAEAQRLAGELQETVLAGDEASAGSLDALAAETSAAHALTDDPVWRAVQVLPWAGPPMRAASTIASALDDVVSRTALPLADEAVDALEELRPQDGRIDPQAVASLAEPSARAASAARAAAREVDAIDSSPLTGSLAGTVEQVSAALDGVADLSEGLANAGDLLPPMLGAEGERDYLVVFQNNAEWRSLGGIAGSLLLLHTDDGRVSLTGQDAASSMTSYDDSVLPLDAEVTSVYDDRPGRYVHNTTQVADFGVGAPLASEFWSREHGQVPDGVLSLDPVALSYLLTATGPVTLPTGDVLTSDNAVPLLLNEVYSRYPDPVLQDAFFQASAAAVFDRLLGGDVPTASLVQALAQAGAEHRVLVWSADPEEQAILDGSTLQGGLPESDDDTTSFGVFLNDGTGSKLDYYMSSGAEAQWCTWVPGGRSSASLVVELRSDVPADVMSLAPHVLGIDEEGRTTAGTPPGVVRTVAYIYLPEDATLDGLDTTAGTAREVGIHDRRRVVVWESDTTPGATATLSLVARTSGTGPSLDVRTTPSLHDLGDPSAGAGCQSVQ</sequence>
<dbReference type="AlphaFoldDB" id="A0AA97FFL8"/>
<evidence type="ECO:0000313" key="3">
    <source>
        <dbReference type="Proteomes" id="UP001305498"/>
    </source>
</evidence>
<feature type="compositionally biased region" description="Polar residues" evidence="1">
    <location>
        <begin position="587"/>
        <end position="601"/>
    </location>
</feature>
<evidence type="ECO:0000256" key="1">
    <source>
        <dbReference type="SAM" id="MobiDB-lite"/>
    </source>
</evidence>
<accession>A0AA97FFL8</accession>
<proteinExistence type="predicted"/>
<protein>
    <submittedName>
        <fullName evidence="2">DUF4012 domain-containing protein</fullName>
    </submittedName>
</protein>
<feature type="compositionally biased region" description="Basic and acidic residues" evidence="1">
    <location>
        <begin position="7"/>
        <end position="29"/>
    </location>
</feature>
<organism evidence="2 3">
    <name type="scientific">Microbacterium betulae</name>
    <dbReference type="NCBI Taxonomy" id="2981139"/>
    <lineage>
        <taxon>Bacteria</taxon>
        <taxon>Bacillati</taxon>
        <taxon>Actinomycetota</taxon>
        <taxon>Actinomycetes</taxon>
        <taxon>Micrococcales</taxon>
        <taxon>Microbacteriaceae</taxon>
        <taxon>Microbacterium</taxon>
    </lineage>
</organism>
<feature type="region of interest" description="Disordered" evidence="1">
    <location>
        <begin position="1"/>
        <end position="30"/>
    </location>
</feature>
<name>A0AA97FFL8_9MICO</name>
<evidence type="ECO:0000313" key="2">
    <source>
        <dbReference type="EMBL" id="WOF22268.1"/>
    </source>
</evidence>
<reference evidence="2 3" key="1">
    <citation type="submission" date="2023-02" db="EMBL/GenBank/DDBJ databases">
        <title>Microbacterium betulae sp. nov., isolated from birch wood.</title>
        <authorList>
            <person name="Pasciak M."/>
            <person name="Pawlik K.J."/>
            <person name="Martynowski D."/>
            <person name="Laczmanski L."/>
            <person name="Ciekot J."/>
            <person name="Szponar B."/>
            <person name="Wojcik-Fatla A."/>
            <person name="Mackiewicz B."/>
            <person name="Farian E."/>
            <person name="Cholewa G."/>
            <person name="Cholewa A."/>
            <person name="Dutkiewicz J."/>
        </authorList>
    </citation>
    <scope>NUCLEOTIDE SEQUENCE [LARGE SCALE GENOMIC DNA]</scope>
    <source>
        <strain evidence="2 3">AB</strain>
    </source>
</reference>
<dbReference type="Proteomes" id="UP001305498">
    <property type="component" value="Chromosome"/>
</dbReference>
<dbReference type="Pfam" id="PF13196">
    <property type="entry name" value="DUF4012"/>
    <property type="match status" value="1"/>
</dbReference>
<gene>
    <name evidence="2" type="ORF">N8K70_12860</name>
</gene>
<keyword evidence="3" id="KW-1185">Reference proteome</keyword>
<dbReference type="KEGG" id="mbet:N8K70_12860"/>
<feature type="region of interest" description="Disordered" evidence="1">
    <location>
        <begin position="587"/>
        <end position="618"/>
    </location>
</feature>